<dbReference type="EMBL" id="HACA01011047">
    <property type="protein sequence ID" value="CDW28408.1"/>
    <property type="molecule type" value="Transcribed_RNA"/>
</dbReference>
<reference evidence="1" key="1">
    <citation type="submission" date="2014-05" db="EMBL/GenBank/DDBJ databases">
        <authorList>
            <person name="Chronopoulou M."/>
        </authorList>
    </citation>
    <scope>NUCLEOTIDE SEQUENCE</scope>
    <source>
        <tissue evidence="1">Whole organism</tissue>
    </source>
</reference>
<accession>A0A0K2TQW7</accession>
<sequence length="30" mass="3726">MIHCYRSDEFINQCLKIILVLFQSFMYLQE</sequence>
<name>A0A0K2TQW7_LEPSM</name>
<proteinExistence type="predicted"/>
<protein>
    <submittedName>
        <fullName evidence="1">Uncharacterized protein</fullName>
    </submittedName>
</protein>
<dbReference type="AlphaFoldDB" id="A0A0K2TQW7"/>
<organism evidence="1">
    <name type="scientific">Lepeophtheirus salmonis</name>
    <name type="common">Salmon louse</name>
    <name type="synonym">Caligus salmonis</name>
    <dbReference type="NCBI Taxonomy" id="72036"/>
    <lineage>
        <taxon>Eukaryota</taxon>
        <taxon>Metazoa</taxon>
        <taxon>Ecdysozoa</taxon>
        <taxon>Arthropoda</taxon>
        <taxon>Crustacea</taxon>
        <taxon>Multicrustacea</taxon>
        <taxon>Hexanauplia</taxon>
        <taxon>Copepoda</taxon>
        <taxon>Siphonostomatoida</taxon>
        <taxon>Caligidae</taxon>
        <taxon>Lepeophtheirus</taxon>
    </lineage>
</organism>
<evidence type="ECO:0000313" key="1">
    <source>
        <dbReference type="EMBL" id="CDW28408.1"/>
    </source>
</evidence>